<gene>
    <name evidence="10" type="primary">cydD</name>
    <name evidence="10" type="ORF">GXW74_13925</name>
</gene>
<dbReference type="Pfam" id="PF00005">
    <property type="entry name" value="ABC_tran"/>
    <property type="match status" value="1"/>
</dbReference>
<feature type="domain" description="ABC transmembrane type-1" evidence="9">
    <location>
        <begin position="29"/>
        <end position="311"/>
    </location>
</feature>
<dbReference type="Proteomes" id="UP001138709">
    <property type="component" value="Unassembled WGS sequence"/>
</dbReference>
<feature type="domain" description="ABC transporter" evidence="8">
    <location>
        <begin position="383"/>
        <end position="583"/>
    </location>
</feature>
<dbReference type="Gene3D" id="3.40.50.300">
    <property type="entry name" value="P-loop containing nucleotide triphosphate hydrolases"/>
    <property type="match status" value="1"/>
</dbReference>
<feature type="transmembrane region" description="Helical" evidence="7">
    <location>
        <begin position="275"/>
        <end position="296"/>
    </location>
</feature>
<evidence type="ECO:0000256" key="2">
    <source>
        <dbReference type="ARBA" id="ARBA00022692"/>
    </source>
</evidence>
<dbReference type="SMART" id="SM00382">
    <property type="entry name" value="AAA"/>
    <property type="match status" value="1"/>
</dbReference>
<keyword evidence="2 7" id="KW-0812">Transmembrane</keyword>
<dbReference type="PANTHER" id="PTHR24221">
    <property type="entry name" value="ATP-BINDING CASSETTE SUB-FAMILY B"/>
    <property type="match status" value="1"/>
</dbReference>
<dbReference type="GO" id="GO:0005524">
    <property type="term" value="F:ATP binding"/>
    <property type="evidence" value="ECO:0007669"/>
    <property type="project" value="UniProtKB-KW"/>
</dbReference>
<dbReference type="GO" id="GO:0016887">
    <property type="term" value="F:ATP hydrolysis activity"/>
    <property type="evidence" value="ECO:0007669"/>
    <property type="project" value="InterPro"/>
</dbReference>
<reference evidence="10" key="1">
    <citation type="submission" date="2020-01" db="EMBL/GenBank/DDBJ databases">
        <authorList>
            <person name="Rat A."/>
        </authorList>
    </citation>
    <scope>NUCLEOTIDE SEQUENCE</scope>
    <source>
        <strain evidence="10">LMG 31228</strain>
    </source>
</reference>
<sequence length="583" mass="58657">MPRTPLPKPHVALRDAAAPLRHAGLIQSAAALLWLPQAALLAGIVGSLAAGGGVGDALLPAGAILLLGLARAGLDALGARIAFRAARGALTRLRAEAVAVLAARSPLDAGRPSSGAAAAALAEQAEAVLPYLLRFRTARLRTAIVPPVLLLAVLTQSWAAALVLLFAAPLIPIFMALIGLRAQEASEAQMLEIGGMNALLLDRLRGLSTIRAFDAVDATAARLRAAAEGLRHRSMAVLRIAFLSSAVLELFAALGVAMVAVYVGFHLLGALPFGAWGGTLGLGPALFVLLLAPAFFEPLRDLAAAWHDRAAGEAALGALAGLAAPPAVVLPDALDAGLSAQLGCAGCSMPAIPERAAVPDGARSLAPVAAVPPLGEHPPPPGLEVDDLVFRYPGTATAVFNGFSLTVAPGEHVALFAESGGGKSTLLALLAGLALPEAGRIAIGGQAMAPGTAAALRARIAWLGQRPHLFAGSLRANIALGRAGAGTEAARAALLPGLPPDRPIGEGGAGLSGGEALRLGLARAIAGAGASLILADEPTAHLDRATAADATEALLQAAKGRTLVLATHDPVLAARMDRVVRLP</sequence>
<accession>A0A9X9XD04</accession>
<dbReference type="GO" id="GO:0005886">
    <property type="term" value="C:plasma membrane"/>
    <property type="evidence" value="ECO:0007669"/>
    <property type="project" value="UniProtKB-SubCell"/>
</dbReference>
<dbReference type="GO" id="GO:0140359">
    <property type="term" value="F:ABC-type transporter activity"/>
    <property type="evidence" value="ECO:0007669"/>
    <property type="project" value="InterPro"/>
</dbReference>
<evidence type="ECO:0000256" key="6">
    <source>
        <dbReference type="ARBA" id="ARBA00023136"/>
    </source>
</evidence>
<dbReference type="SUPFAM" id="SSF90123">
    <property type="entry name" value="ABC transporter transmembrane region"/>
    <property type="match status" value="1"/>
</dbReference>
<evidence type="ECO:0000313" key="11">
    <source>
        <dbReference type="Proteomes" id="UP001138709"/>
    </source>
</evidence>
<evidence type="ECO:0000256" key="4">
    <source>
        <dbReference type="ARBA" id="ARBA00022840"/>
    </source>
</evidence>
<dbReference type="SUPFAM" id="SSF52540">
    <property type="entry name" value="P-loop containing nucleoside triphosphate hydrolases"/>
    <property type="match status" value="1"/>
</dbReference>
<dbReference type="AlphaFoldDB" id="A0A9X9XD04"/>
<dbReference type="CDD" id="cd03228">
    <property type="entry name" value="ABCC_MRP_Like"/>
    <property type="match status" value="1"/>
</dbReference>
<dbReference type="NCBIfam" id="TIGR02857">
    <property type="entry name" value="CydD"/>
    <property type="match status" value="1"/>
</dbReference>
<dbReference type="InterPro" id="IPR011527">
    <property type="entry name" value="ABC1_TM_dom"/>
</dbReference>
<dbReference type="PROSITE" id="PS50929">
    <property type="entry name" value="ABC_TM1F"/>
    <property type="match status" value="1"/>
</dbReference>
<dbReference type="InterPro" id="IPR036640">
    <property type="entry name" value="ABC1_TM_sf"/>
</dbReference>
<dbReference type="RefSeq" id="WP_211847116.1">
    <property type="nucleotide sequence ID" value="NZ_JAAEDL010000012.1"/>
</dbReference>
<dbReference type="InterPro" id="IPR003593">
    <property type="entry name" value="AAA+_ATPase"/>
</dbReference>
<reference evidence="10" key="2">
    <citation type="journal article" date="2021" name="Syst. Appl. Microbiol.">
        <title>Roseomonas hellenica sp. nov., isolated from roots of wild-growing Alkanna tinctoria.</title>
        <authorList>
            <person name="Rat A."/>
            <person name="Naranjo H.D."/>
            <person name="Lebbe L."/>
            <person name="Cnockaert M."/>
            <person name="Krigas N."/>
            <person name="Grigoriadou K."/>
            <person name="Maloupa E."/>
            <person name="Willems A."/>
        </authorList>
    </citation>
    <scope>NUCLEOTIDE SEQUENCE</scope>
    <source>
        <strain evidence="10">LMG 31228</strain>
    </source>
</reference>
<feature type="transmembrane region" description="Helical" evidence="7">
    <location>
        <begin position="160"/>
        <end position="180"/>
    </location>
</feature>
<dbReference type="PANTHER" id="PTHR24221:SF261">
    <property type="entry name" value="GLUTATHIONE_L-CYSTEINE TRANSPORT SYSTEM ATP-BINDING_PERMEASE PROTEIN CYDD"/>
    <property type="match status" value="1"/>
</dbReference>
<evidence type="ECO:0000256" key="7">
    <source>
        <dbReference type="SAM" id="Phobius"/>
    </source>
</evidence>
<name>A0A9X9XD04_9PROT</name>
<dbReference type="InterPro" id="IPR027417">
    <property type="entry name" value="P-loop_NTPase"/>
</dbReference>
<evidence type="ECO:0000256" key="3">
    <source>
        <dbReference type="ARBA" id="ARBA00022741"/>
    </source>
</evidence>
<keyword evidence="3" id="KW-0547">Nucleotide-binding</keyword>
<protein>
    <submittedName>
        <fullName evidence="10">Thiol reductant ABC exporter subunit CydD</fullName>
    </submittedName>
</protein>
<keyword evidence="11" id="KW-1185">Reference proteome</keyword>
<evidence type="ECO:0000256" key="5">
    <source>
        <dbReference type="ARBA" id="ARBA00022989"/>
    </source>
</evidence>
<proteinExistence type="predicted"/>
<evidence type="ECO:0000313" key="10">
    <source>
        <dbReference type="EMBL" id="MBR0681590.1"/>
    </source>
</evidence>
<feature type="transmembrane region" description="Helical" evidence="7">
    <location>
        <begin position="240"/>
        <end position="263"/>
    </location>
</feature>
<dbReference type="PROSITE" id="PS50893">
    <property type="entry name" value="ABC_TRANSPORTER_2"/>
    <property type="match status" value="1"/>
</dbReference>
<evidence type="ECO:0000259" key="9">
    <source>
        <dbReference type="PROSITE" id="PS50929"/>
    </source>
</evidence>
<dbReference type="Pfam" id="PF00664">
    <property type="entry name" value="ABC_membrane"/>
    <property type="match status" value="1"/>
</dbReference>
<dbReference type="GO" id="GO:0042883">
    <property type="term" value="P:cysteine transport"/>
    <property type="evidence" value="ECO:0007669"/>
    <property type="project" value="InterPro"/>
</dbReference>
<evidence type="ECO:0000256" key="1">
    <source>
        <dbReference type="ARBA" id="ARBA00004651"/>
    </source>
</evidence>
<dbReference type="CDD" id="cd18584">
    <property type="entry name" value="ABC_6TM_AarD_CydD"/>
    <property type="match status" value="1"/>
</dbReference>
<organism evidence="10 11">
    <name type="scientific">Neoroseomonas eburnea</name>
    <dbReference type="NCBI Taxonomy" id="1346889"/>
    <lineage>
        <taxon>Bacteria</taxon>
        <taxon>Pseudomonadati</taxon>
        <taxon>Pseudomonadota</taxon>
        <taxon>Alphaproteobacteria</taxon>
        <taxon>Acetobacterales</taxon>
        <taxon>Acetobacteraceae</taxon>
        <taxon>Neoroseomonas</taxon>
    </lineage>
</organism>
<keyword evidence="4" id="KW-0067">ATP-binding</keyword>
<dbReference type="EMBL" id="JAAEDL010000012">
    <property type="protein sequence ID" value="MBR0681590.1"/>
    <property type="molecule type" value="Genomic_DNA"/>
</dbReference>
<dbReference type="InterPro" id="IPR014216">
    <property type="entry name" value="ABC_transptr_CydD"/>
</dbReference>
<comment type="caution">
    <text evidence="10">The sequence shown here is derived from an EMBL/GenBank/DDBJ whole genome shotgun (WGS) entry which is preliminary data.</text>
</comment>
<comment type="subcellular location">
    <subcellularLocation>
        <location evidence="1">Cell membrane</location>
        <topology evidence="1">Multi-pass membrane protein</topology>
    </subcellularLocation>
</comment>
<dbReference type="Gene3D" id="1.20.1560.10">
    <property type="entry name" value="ABC transporter type 1, transmembrane domain"/>
    <property type="match status" value="1"/>
</dbReference>
<dbReference type="InterPro" id="IPR003439">
    <property type="entry name" value="ABC_transporter-like_ATP-bd"/>
</dbReference>
<keyword evidence="6 7" id="KW-0472">Membrane</keyword>
<keyword evidence="5 7" id="KW-1133">Transmembrane helix</keyword>
<dbReference type="GO" id="GO:0034040">
    <property type="term" value="F:ATPase-coupled lipid transmembrane transporter activity"/>
    <property type="evidence" value="ECO:0007669"/>
    <property type="project" value="TreeGrafter"/>
</dbReference>
<dbReference type="InterPro" id="IPR039421">
    <property type="entry name" value="Type_1_exporter"/>
</dbReference>
<evidence type="ECO:0000259" key="8">
    <source>
        <dbReference type="PROSITE" id="PS50893"/>
    </source>
</evidence>